<keyword evidence="5" id="KW-1185">Reference proteome</keyword>
<dbReference type="InterPro" id="IPR002372">
    <property type="entry name" value="PQQ_rpt_dom"/>
</dbReference>
<dbReference type="InterPro" id="IPR015943">
    <property type="entry name" value="WD40/YVTN_repeat-like_dom_sf"/>
</dbReference>
<dbReference type="SUPFAM" id="SSF50998">
    <property type="entry name" value="Quinoprotein alcohol dehydrogenase-like"/>
    <property type="match status" value="1"/>
</dbReference>
<feature type="domain" description="Pyrrolo-quinoline quinone repeat" evidence="3">
    <location>
        <begin position="239"/>
        <end position="344"/>
    </location>
</feature>
<evidence type="ECO:0000313" key="5">
    <source>
        <dbReference type="Proteomes" id="UP000314251"/>
    </source>
</evidence>
<feature type="chain" id="PRO_5024432140" evidence="2">
    <location>
        <begin position="26"/>
        <end position="591"/>
    </location>
</feature>
<dbReference type="InterPro" id="IPR011047">
    <property type="entry name" value="Quinoprotein_ADH-like_sf"/>
</dbReference>
<feature type="signal peptide" evidence="2">
    <location>
        <begin position="1"/>
        <end position="25"/>
    </location>
</feature>
<dbReference type="Proteomes" id="UP000314251">
    <property type="component" value="Unassembled WGS sequence"/>
</dbReference>
<dbReference type="AlphaFoldDB" id="A0A5N6AAP4"/>
<reference evidence="4" key="1">
    <citation type="submission" date="2019-10" db="EMBL/GenBank/DDBJ databases">
        <title>Nonomuraea sp. nov., isolated from Phyllanthus amarus.</title>
        <authorList>
            <person name="Klykleung N."/>
            <person name="Tanasupawat S."/>
        </authorList>
    </citation>
    <scope>NUCLEOTIDE SEQUENCE [LARGE SCALE GENOMIC DNA]</scope>
    <source>
        <strain evidence="4">3MP-10</strain>
    </source>
</reference>
<gene>
    <name evidence="4" type="ORF">FH607_012240</name>
</gene>
<dbReference type="InterPro" id="IPR018391">
    <property type="entry name" value="PQQ_b-propeller_rpt"/>
</dbReference>
<comment type="caution">
    <text evidence="4">The sequence shown here is derived from an EMBL/GenBank/DDBJ whole genome shotgun (WGS) entry which is preliminary data.</text>
</comment>
<dbReference type="EMBL" id="VDLY02000007">
    <property type="protein sequence ID" value="KAB8165711.1"/>
    <property type="molecule type" value="Genomic_DNA"/>
</dbReference>
<feature type="region of interest" description="Disordered" evidence="1">
    <location>
        <begin position="25"/>
        <end position="55"/>
    </location>
</feature>
<evidence type="ECO:0000313" key="4">
    <source>
        <dbReference type="EMBL" id="KAB8165711.1"/>
    </source>
</evidence>
<dbReference type="OrthoDB" id="3577345at2"/>
<evidence type="ECO:0000259" key="3">
    <source>
        <dbReference type="Pfam" id="PF13360"/>
    </source>
</evidence>
<dbReference type="Gene3D" id="2.130.10.10">
    <property type="entry name" value="YVTN repeat-like/Quinoprotein amine dehydrogenase"/>
    <property type="match status" value="1"/>
</dbReference>
<dbReference type="RefSeq" id="WP_139667717.1">
    <property type="nucleotide sequence ID" value="NZ_VDLY02000007.1"/>
</dbReference>
<sequence>MRTRVLPYLLVGAVLALTCSAGVRADGGGNTAAPPDDRGTASDEPGSEQPAERGPGWETLWEMSVPHEAGRPFDLLDGAGVHVGADGALLVSHSGVVDVFDLATGALRFSVDPPLQVHSMAQLGNVVLVHSADDPRGAVRRYSDIVTAYDASSGALLWQQRGGPEGTLQPGEDGALRDTTVVLTERGAAWVGPSYLSGQDPVTGEWTWGREDDQQDCVADGVAATRGHALLLRECPDGDTVVEAVDPASGSPAWRQELGPLEEPRLSVTPDLVAVNHVTGGRPTVVVLDEAGETVTQATIQDPEFLAEMGITLLGRDEQNVYLVNGATLYALNAKAGEISWQRSTRWRGWWEGLWRTEGGDVVSVGGNGNWYDTAALGRPAESVVTDPDGRQYDVPLPNRGDPVGHGGDVLVTATRGSDGTRLSALRLRPDLHPEPVGLGGVPAAEWPDACALLSDDALGILGAERGTDYERLPVDDSREVNGTTLPHVPACRFASASGSAEELFEVGVRWVARDAETARRIAGGGLPWGVWEGELRALGSDSLLYGVASGPAGGFESVIMARGREVIVVVGRERELVLRVGELLASATDG</sequence>
<evidence type="ECO:0000256" key="1">
    <source>
        <dbReference type="SAM" id="MobiDB-lite"/>
    </source>
</evidence>
<dbReference type="SMART" id="SM00564">
    <property type="entry name" value="PQQ"/>
    <property type="match status" value="2"/>
</dbReference>
<feature type="domain" description="Pyrrolo-quinoline quinone repeat" evidence="3">
    <location>
        <begin position="59"/>
        <end position="208"/>
    </location>
</feature>
<organism evidence="4 5">
    <name type="scientific">Streptomyces mimosae</name>
    <dbReference type="NCBI Taxonomy" id="2586635"/>
    <lineage>
        <taxon>Bacteria</taxon>
        <taxon>Bacillati</taxon>
        <taxon>Actinomycetota</taxon>
        <taxon>Actinomycetes</taxon>
        <taxon>Kitasatosporales</taxon>
        <taxon>Streptomycetaceae</taxon>
        <taxon>Streptomyces</taxon>
    </lineage>
</organism>
<evidence type="ECO:0000256" key="2">
    <source>
        <dbReference type="SAM" id="SignalP"/>
    </source>
</evidence>
<protein>
    <submittedName>
        <fullName evidence="4">PQQ-binding-like beta-propeller repeat protein</fullName>
    </submittedName>
</protein>
<name>A0A5N6AAP4_9ACTN</name>
<keyword evidence="2" id="KW-0732">Signal</keyword>
<proteinExistence type="predicted"/>
<dbReference type="Pfam" id="PF13360">
    <property type="entry name" value="PQQ_2"/>
    <property type="match status" value="2"/>
</dbReference>
<accession>A0A5N6AAP4</accession>